<organism evidence="2 3">
    <name type="scientific">Castanea mollissima</name>
    <name type="common">Chinese chestnut</name>
    <dbReference type="NCBI Taxonomy" id="60419"/>
    <lineage>
        <taxon>Eukaryota</taxon>
        <taxon>Viridiplantae</taxon>
        <taxon>Streptophyta</taxon>
        <taxon>Embryophyta</taxon>
        <taxon>Tracheophyta</taxon>
        <taxon>Spermatophyta</taxon>
        <taxon>Magnoliopsida</taxon>
        <taxon>eudicotyledons</taxon>
        <taxon>Gunneridae</taxon>
        <taxon>Pentapetalae</taxon>
        <taxon>rosids</taxon>
        <taxon>fabids</taxon>
        <taxon>Fagales</taxon>
        <taxon>Fagaceae</taxon>
        <taxon>Castanea</taxon>
    </lineage>
</organism>
<name>A0A8J4VH81_9ROSI</name>
<feature type="compositionally biased region" description="Acidic residues" evidence="1">
    <location>
        <begin position="48"/>
        <end position="67"/>
    </location>
</feature>
<evidence type="ECO:0000313" key="3">
    <source>
        <dbReference type="Proteomes" id="UP000737018"/>
    </source>
</evidence>
<sequence>MTTLHKAWPANKIIIYIDIDMEPLAAEYPDRGGVVDDGIGGGVGGDGGVDEIDVESDYEEEEDYENVEEGHNSRGCKAGITRETPWQRRQRLEREKTARGGVLAPSTRSGSAPQAAP</sequence>
<dbReference type="EMBL" id="JRKL02001982">
    <property type="protein sequence ID" value="KAF3961033.1"/>
    <property type="molecule type" value="Genomic_DNA"/>
</dbReference>
<dbReference type="Proteomes" id="UP000737018">
    <property type="component" value="Unassembled WGS sequence"/>
</dbReference>
<reference evidence="2" key="1">
    <citation type="submission" date="2020-03" db="EMBL/GenBank/DDBJ databases">
        <title>Castanea mollissima Vanexum genome sequencing.</title>
        <authorList>
            <person name="Staton M."/>
        </authorList>
    </citation>
    <scope>NUCLEOTIDE SEQUENCE</scope>
    <source>
        <tissue evidence="2">Leaf</tissue>
    </source>
</reference>
<proteinExistence type="predicted"/>
<evidence type="ECO:0000313" key="2">
    <source>
        <dbReference type="EMBL" id="KAF3961033.1"/>
    </source>
</evidence>
<accession>A0A8J4VH81</accession>
<feature type="region of interest" description="Disordered" evidence="1">
    <location>
        <begin position="37"/>
        <end position="117"/>
    </location>
</feature>
<feature type="compositionally biased region" description="Gly residues" evidence="1">
    <location>
        <begin position="38"/>
        <end position="47"/>
    </location>
</feature>
<feature type="compositionally biased region" description="Polar residues" evidence="1">
    <location>
        <begin position="106"/>
        <end position="117"/>
    </location>
</feature>
<keyword evidence="3" id="KW-1185">Reference proteome</keyword>
<gene>
    <name evidence="2" type="ORF">CMV_014298</name>
</gene>
<protein>
    <submittedName>
        <fullName evidence="2">Uncharacterized protein</fullName>
    </submittedName>
</protein>
<evidence type="ECO:0000256" key="1">
    <source>
        <dbReference type="SAM" id="MobiDB-lite"/>
    </source>
</evidence>
<comment type="caution">
    <text evidence="2">The sequence shown here is derived from an EMBL/GenBank/DDBJ whole genome shotgun (WGS) entry which is preliminary data.</text>
</comment>
<dbReference type="AlphaFoldDB" id="A0A8J4VH81"/>
<dbReference type="OrthoDB" id="10597708at2759"/>